<dbReference type="Pfam" id="PF07714">
    <property type="entry name" value="PK_Tyr_Ser-Thr"/>
    <property type="match status" value="1"/>
</dbReference>
<dbReference type="GO" id="GO:0005886">
    <property type="term" value="C:plasma membrane"/>
    <property type="evidence" value="ECO:0007669"/>
    <property type="project" value="UniProtKB-ARBA"/>
</dbReference>
<sequence>MLFSVHSLLLVFFLFILFCTSYISTQPTADADTDFSCSSDSPVSCETYLTFRARPPDYLSVGSISDLFGVSRLSIAKSNHLSSEDELLKANQLLLVPIDCNCNGSRYFSNVTYQIKKDDSFYLVSITAFENLTNFLLVQDMNPTLVPNKLNIGDEVVFPLLCRCPNKALRDKGIKYLITYVWQPADDILSVSSMFNASPADILVENNYRNFTAALCLPVLIPVSELPVLVQAYPFPAGTRRARQRHILSAIVGTIVAFLICMFFSLVFYIHRSCRKKMMLERNLSNSEFADIIKMKKTSMDEKFELKIIPDKLLPGVSGYLDKPIIYDEKVITEATKNFSERYRIGGSVYKAMINGQVFAVKKFHDVTEELKILQRVNHANLVKLIGISTDNDGKCFLVYEYAENDSLDKWLFPKSPPSSCSVALLTWTRRLSIALDVANGLQYMHEHSRPSIVHGDIRTTNILLNSKFKAKICNFATARSATSSLLLKADVFAFGVFLFELLSGRKGMEISKKGEIVWKEIRGVLETGKNVEERLASWMDSSLKSFYPIGGALILANLAAVCTSEKSSARPSMTEIVFNLSFLTQSTSEMEERSWTEPDESLRSISPVVGR</sequence>
<evidence type="ECO:0000256" key="2">
    <source>
        <dbReference type="SAM" id="Phobius"/>
    </source>
</evidence>
<proteinExistence type="predicted"/>
<name>A0AAD8ML35_9APIA</name>
<keyword evidence="2" id="KW-0472">Membrane</keyword>
<dbReference type="InterPro" id="IPR008266">
    <property type="entry name" value="Tyr_kinase_AS"/>
</dbReference>
<dbReference type="InterPro" id="IPR059143">
    <property type="entry name" value="NFP_LysM2"/>
</dbReference>
<dbReference type="InterPro" id="IPR000719">
    <property type="entry name" value="Prot_kinase_dom"/>
</dbReference>
<accession>A0AAD8ML35</accession>
<evidence type="ECO:0000256" key="3">
    <source>
        <dbReference type="SAM" id="SignalP"/>
    </source>
</evidence>
<feature type="signal peptide" evidence="3">
    <location>
        <begin position="1"/>
        <end position="25"/>
    </location>
</feature>
<reference evidence="6" key="2">
    <citation type="submission" date="2023-05" db="EMBL/GenBank/DDBJ databases">
        <authorList>
            <person name="Schelkunov M.I."/>
        </authorList>
    </citation>
    <scope>NUCLEOTIDE SEQUENCE</scope>
    <source>
        <strain evidence="6">Hsosn_3</strain>
        <tissue evidence="6">Leaf</tissue>
    </source>
</reference>
<dbReference type="PANTHER" id="PTHR45927:SF2">
    <property type="entry name" value="SERINE_THREONINE RECEPTOR-LIKE KINASE NFP"/>
    <property type="match status" value="1"/>
</dbReference>
<gene>
    <name evidence="6" type="ORF">POM88_032276</name>
</gene>
<feature type="transmembrane region" description="Helical" evidence="2">
    <location>
        <begin position="247"/>
        <end position="270"/>
    </location>
</feature>
<protein>
    <submittedName>
        <fullName evidence="6">Serine/threonine receptor-like kinase NFP</fullName>
    </submittedName>
</protein>
<keyword evidence="7" id="KW-1185">Reference proteome</keyword>
<dbReference type="PROSITE" id="PS50011">
    <property type="entry name" value="PROTEIN_KINASE_DOM"/>
    <property type="match status" value="1"/>
</dbReference>
<dbReference type="InterPro" id="IPR011009">
    <property type="entry name" value="Kinase-like_dom_sf"/>
</dbReference>
<feature type="compositionally biased region" description="Basic and acidic residues" evidence="1">
    <location>
        <begin position="591"/>
        <end position="603"/>
    </location>
</feature>
<comment type="caution">
    <text evidence="6">The sequence shown here is derived from an EMBL/GenBank/DDBJ whole genome shotgun (WGS) entry which is preliminary data.</text>
</comment>
<evidence type="ECO:0000313" key="7">
    <source>
        <dbReference type="Proteomes" id="UP001237642"/>
    </source>
</evidence>
<dbReference type="InterPro" id="IPR056561">
    <property type="entry name" value="NFP_LYK_LysM1"/>
</dbReference>
<dbReference type="PANTHER" id="PTHR45927">
    <property type="entry name" value="LYSM-DOMAIN RECEPTOR-LIKE KINASE-RELATED"/>
    <property type="match status" value="1"/>
</dbReference>
<dbReference type="Proteomes" id="UP001237642">
    <property type="component" value="Unassembled WGS sequence"/>
</dbReference>
<evidence type="ECO:0000259" key="5">
    <source>
        <dbReference type="PROSITE" id="PS51782"/>
    </source>
</evidence>
<keyword evidence="6" id="KW-0675">Receptor</keyword>
<dbReference type="InterPro" id="IPR059144">
    <property type="entry name" value="NFP_LysM3"/>
</dbReference>
<dbReference type="GO" id="GO:0004672">
    <property type="term" value="F:protein kinase activity"/>
    <property type="evidence" value="ECO:0007669"/>
    <property type="project" value="InterPro"/>
</dbReference>
<dbReference type="PROSITE" id="PS51782">
    <property type="entry name" value="LYSM"/>
    <property type="match status" value="1"/>
</dbReference>
<dbReference type="Pfam" id="PF23462">
    <property type="entry name" value="LysM3_NFP"/>
    <property type="match status" value="1"/>
</dbReference>
<dbReference type="Gene3D" id="3.30.200.20">
    <property type="entry name" value="Phosphorylase Kinase, domain 1"/>
    <property type="match status" value="1"/>
</dbReference>
<dbReference type="InterPro" id="IPR001245">
    <property type="entry name" value="Ser-Thr/Tyr_kinase_cat_dom"/>
</dbReference>
<keyword evidence="2" id="KW-0812">Transmembrane</keyword>
<dbReference type="Pfam" id="PF23446">
    <property type="entry name" value="LysM1_NFP_LYK"/>
    <property type="match status" value="1"/>
</dbReference>
<dbReference type="PROSITE" id="PS00109">
    <property type="entry name" value="PROTEIN_KINASE_TYR"/>
    <property type="match status" value="1"/>
</dbReference>
<keyword evidence="2" id="KW-1133">Transmembrane helix</keyword>
<keyword evidence="6" id="KW-0808">Transferase</keyword>
<feature type="region of interest" description="Disordered" evidence="1">
    <location>
        <begin position="591"/>
        <end position="612"/>
    </location>
</feature>
<keyword evidence="3" id="KW-0732">Signal</keyword>
<feature type="domain" description="Protein kinase" evidence="4">
    <location>
        <begin position="278"/>
        <end position="584"/>
    </location>
</feature>
<dbReference type="Pfam" id="PF23457">
    <property type="entry name" value="LysM2_NFP"/>
    <property type="match status" value="1"/>
</dbReference>
<feature type="domain" description="LysM" evidence="5">
    <location>
        <begin position="49"/>
        <end position="96"/>
    </location>
</feature>
<dbReference type="GO" id="GO:0005524">
    <property type="term" value="F:ATP binding"/>
    <property type="evidence" value="ECO:0007669"/>
    <property type="project" value="InterPro"/>
</dbReference>
<organism evidence="6 7">
    <name type="scientific">Heracleum sosnowskyi</name>
    <dbReference type="NCBI Taxonomy" id="360622"/>
    <lineage>
        <taxon>Eukaryota</taxon>
        <taxon>Viridiplantae</taxon>
        <taxon>Streptophyta</taxon>
        <taxon>Embryophyta</taxon>
        <taxon>Tracheophyta</taxon>
        <taxon>Spermatophyta</taxon>
        <taxon>Magnoliopsida</taxon>
        <taxon>eudicotyledons</taxon>
        <taxon>Gunneridae</taxon>
        <taxon>Pentapetalae</taxon>
        <taxon>asterids</taxon>
        <taxon>campanulids</taxon>
        <taxon>Apiales</taxon>
        <taxon>Apiaceae</taxon>
        <taxon>Apioideae</taxon>
        <taxon>apioid superclade</taxon>
        <taxon>Tordylieae</taxon>
        <taxon>Tordyliinae</taxon>
        <taxon>Heracleum</taxon>
    </lineage>
</organism>
<dbReference type="EMBL" id="JAUIZM010000007">
    <property type="protein sequence ID" value="KAK1376083.1"/>
    <property type="molecule type" value="Genomic_DNA"/>
</dbReference>
<feature type="chain" id="PRO_5042098106" evidence="3">
    <location>
        <begin position="26"/>
        <end position="612"/>
    </location>
</feature>
<reference evidence="6" key="1">
    <citation type="submission" date="2023-02" db="EMBL/GenBank/DDBJ databases">
        <title>Genome of toxic invasive species Heracleum sosnowskyi carries increased number of genes despite the absence of recent whole-genome duplications.</title>
        <authorList>
            <person name="Schelkunov M."/>
            <person name="Shtratnikova V."/>
            <person name="Makarenko M."/>
            <person name="Klepikova A."/>
            <person name="Omelchenko D."/>
            <person name="Novikova G."/>
            <person name="Obukhova E."/>
            <person name="Bogdanov V."/>
            <person name="Penin A."/>
            <person name="Logacheva M."/>
        </authorList>
    </citation>
    <scope>NUCLEOTIDE SEQUENCE</scope>
    <source>
        <strain evidence="6">Hsosn_3</strain>
        <tissue evidence="6">Leaf</tissue>
    </source>
</reference>
<evidence type="ECO:0000313" key="6">
    <source>
        <dbReference type="EMBL" id="KAK1376083.1"/>
    </source>
</evidence>
<dbReference type="SUPFAM" id="SSF56112">
    <property type="entry name" value="Protein kinase-like (PK-like)"/>
    <property type="match status" value="1"/>
</dbReference>
<evidence type="ECO:0000256" key="1">
    <source>
        <dbReference type="SAM" id="MobiDB-lite"/>
    </source>
</evidence>
<evidence type="ECO:0000259" key="4">
    <source>
        <dbReference type="PROSITE" id="PS50011"/>
    </source>
</evidence>
<dbReference type="InterPro" id="IPR018392">
    <property type="entry name" value="LysM"/>
</dbReference>
<keyword evidence="6" id="KW-0418">Kinase</keyword>
<dbReference type="InterPro" id="IPR052611">
    <property type="entry name" value="Plant_RLK_LysM"/>
</dbReference>
<dbReference type="Gene3D" id="1.10.510.10">
    <property type="entry name" value="Transferase(Phosphotransferase) domain 1"/>
    <property type="match status" value="2"/>
</dbReference>
<dbReference type="AlphaFoldDB" id="A0AAD8ML35"/>